<feature type="domain" description="PilZ" evidence="1">
    <location>
        <begin position="9"/>
        <end position="103"/>
    </location>
</feature>
<evidence type="ECO:0000259" key="1">
    <source>
        <dbReference type="Pfam" id="PF07238"/>
    </source>
</evidence>
<dbReference type="AlphaFoldDB" id="A0A3B0XQ64"/>
<dbReference type="GO" id="GO:0035438">
    <property type="term" value="F:cyclic-di-GMP binding"/>
    <property type="evidence" value="ECO:0007669"/>
    <property type="project" value="InterPro"/>
</dbReference>
<reference evidence="2" key="1">
    <citation type="submission" date="2018-06" db="EMBL/GenBank/DDBJ databases">
        <authorList>
            <person name="Zhirakovskaya E."/>
        </authorList>
    </citation>
    <scope>NUCLEOTIDE SEQUENCE</scope>
</reference>
<sequence length="121" mass="13844">MEQQKLEERRGAKRRQLKEALDLKIVFSSENPGLLGRTLNGSTVDISASGLRIEMKQKIKIDSVLDVWVTLKDNHKKYFLTGNVRWCSEVSAGGIYQIGVVLRERTDTVTDFDSWRAVFKE</sequence>
<dbReference type="Pfam" id="PF07238">
    <property type="entry name" value="PilZ"/>
    <property type="match status" value="1"/>
</dbReference>
<accession>A0A3B0XQ64</accession>
<name>A0A3B0XQ64_9ZZZZ</name>
<dbReference type="SUPFAM" id="SSF141371">
    <property type="entry name" value="PilZ domain-like"/>
    <property type="match status" value="1"/>
</dbReference>
<proteinExistence type="predicted"/>
<dbReference type="InterPro" id="IPR009875">
    <property type="entry name" value="PilZ_domain"/>
</dbReference>
<protein>
    <recommendedName>
        <fullName evidence="1">PilZ domain-containing protein</fullName>
    </recommendedName>
</protein>
<dbReference type="EMBL" id="UOFJ01000453">
    <property type="protein sequence ID" value="VAW69691.1"/>
    <property type="molecule type" value="Genomic_DNA"/>
</dbReference>
<gene>
    <name evidence="2" type="ORF">MNBD_GAMMA10-1325</name>
</gene>
<organism evidence="2">
    <name type="scientific">hydrothermal vent metagenome</name>
    <dbReference type="NCBI Taxonomy" id="652676"/>
    <lineage>
        <taxon>unclassified sequences</taxon>
        <taxon>metagenomes</taxon>
        <taxon>ecological metagenomes</taxon>
    </lineage>
</organism>
<dbReference type="Gene3D" id="2.40.10.220">
    <property type="entry name" value="predicted glycosyltransferase like domains"/>
    <property type="match status" value="1"/>
</dbReference>
<evidence type="ECO:0000313" key="2">
    <source>
        <dbReference type="EMBL" id="VAW69691.1"/>
    </source>
</evidence>